<gene>
    <name evidence="2" type="ORF">MNBD_GAMMA12-3405</name>
</gene>
<evidence type="ECO:0000313" key="2">
    <source>
        <dbReference type="EMBL" id="VAW78542.1"/>
    </source>
</evidence>
<proteinExistence type="predicted"/>
<reference evidence="2" key="1">
    <citation type="submission" date="2018-06" db="EMBL/GenBank/DDBJ databases">
        <authorList>
            <person name="Zhirakovskaya E."/>
        </authorList>
    </citation>
    <scope>NUCLEOTIDE SEQUENCE</scope>
</reference>
<dbReference type="EMBL" id="UOFL01000157">
    <property type="protein sequence ID" value="VAW78542.1"/>
    <property type="molecule type" value="Genomic_DNA"/>
</dbReference>
<name>A0A3B0YTC7_9ZZZZ</name>
<organism evidence="2">
    <name type="scientific">hydrothermal vent metagenome</name>
    <dbReference type="NCBI Taxonomy" id="652676"/>
    <lineage>
        <taxon>unclassified sequences</taxon>
        <taxon>metagenomes</taxon>
        <taxon>ecological metagenomes</taxon>
    </lineage>
</organism>
<evidence type="ECO:0000256" key="1">
    <source>
        <dbReference type="SAM" id="MobiDB-lite"/>
    </source>
</evidence>
<accession>A0A3B0YTC7</accession>
<protein>
    <submittedName>
        <fullName evidence="2">Uncharacterized protein</fullName>
    </submittedName>
</protein>
<dbReference type="AlphaFoldDB" id="A0A3B0YTC7"/>
<feature type="region of interest" description="Disordered" evidence="1">
    <location>
        <begin position="31"/>
        <end position="82"/>
    </location>
</feature>
<feature type="compositionally biased region" description="Polar residues" evidence="1">
    <location>
        <begin position="44"/>
        <end position="57"/>
    </location>
</feature>
<feature type="compositionally biased region" description="Basic residues" evidence="1">
    <location>
        <begin position="68"/>
        <end position="79"/>
    </location>
</feature>
<sequence length="116" mass="12983">MHCKQNKFHLTNISLLILVIFTLSISTIAHSQSSNRLPPETVNVEISDTKSGNTPTIKSPLRNTPAPHNKKQGQTKSKIKSSECQVPTDCKSRVHIMCVGAWSCSRQKCVYRCKNF</sequence>